<dbReference type="Proteomes" id="UP000305526">
    <property type="component" value="Unassembled WGS sequence"/>
</dbReference>
<dbReference type="PANTHER" id="PTHR48079:SF6">
    <property type="entry name" value="NAD(P)-BINDING DOMAIN-CONTAINING PROTEIN-RELATED"/>
    <property type="match status" value="1"/>
</dbReference>
<organism evidence="1 3">
    <name type="scientific">Testudinibacter aquarius</name>
    <dbReference type="NCBI Taxonomy" id="1524974"/>
    <lineage>
        <taxon>Bacteria</taxon>
        <taxon>Pseudomonadati</taxon>
        <taxon>Pseudomonadota</taxon>
        <taxon>Gammaproteobacteria</taxon>
        <taxon>Pasteurellales</taxon>
        <taxon>Pasteurellaceae</taxon>
        <taxon>Testudinibacter</taxon>
    </lineage>
</organism>
<proteinExistence type="predicted"/>
<sequence length="282" mass="31942">MNSVAIVGLGWLGFPLAKHLQRVGWTVKGSKRTHEGTESMRLNGLEAYCVQLTPEVDADPDDLNELLSVDSLIINIPPSQYFFDTRSYVEGIKNLVNEALLHGVQHLLFISSTSVFPQKDSEYHEESAVEPESDVGHALYEIENWLLALNGVDCDILRLAGLIGIDRHPVSHLAGRQQIKGGNQAVNLVHQTDCILAMQLLLETRGYKRLYHLSAPQHPKRADYYKKMAQLLALDEPHFVTDETDLQRIVHGNKIVQELDFDYAYPDPYQMLPQAEQYFHQD</sequence>
<dbReference type="InterPro" id="IPR051783">
    <property type="entry name" value="NAD(P)-dependent_oxidoreduct"/>
</dbReference>
<dbReference type="InterPro" id="IPR036291">
    <property type="entry name" value="NAD(P)-bd_dom_sf"/>
</dbReference>
<accession>A0A4R3YCZ1</accession>
<name>A0A4R3YCZ1_9PAST</name>
<keyword evidence="4" id="KW-1185">Reference proteome</keyword>
<evidence type="ECO:0000313" key="2">
    <source>
        <dbReference type="EMBL" id="TNG92998.1"/>
    </source>
</evidence>
<dbReference type="EMBL" id="VDGV01000015">
    <property type="protein sequence ID" value="TNG92998.1"/>
    <property type="molecule type" value="Genomic_DNA"/>
</dbReference>
<dbReference type="Gene3D" id="3.40.50.720">
    <property type="entry name" value="NAD(P)-binding Rossmann-like Domain"/>
    <property type="match status" value="1"/>
</dbReference>
<comment type="caution">
    <text evidence="1">The sequence shown here is derived from an EMBL/GenBank/DDBJ whole genome shotgun (WGS) entry which is preliminary data.</text>
</comment>
<gene>
    <name evidence="1" type="ORF">EDC16_101279</name>
    <name evidence="2" type="ORF">FHQ21_02645</name>
</gene>
<dbReference type="GO" id="GO:0004029">
    <property type="term" value="F:aldehyde dehydrogenase (NAD+) activity"/>
    <property type="evidence" value="ECO:0007669"/>
    <property type="project" value="TreeGrafter"/>
</dbReference>
<reference evidence="1 3" key="1">
    <citation type="submission" date="2019-03" db="EMBL/GenBank/DDBJ databases">
        <title>Genomic Encyclopedia of Type Strains, Phase IV (KMG-IV): sequencing the most valuable type-strain genomes for metagenomic binning, comparative biology and taxonomic classification.</title>
        <authorList>
            <person name="Goeker M."/>
        </authorList>
    </citation>
    <scope>NUCLEOTIDE SEQUENCE [LARGE SCALE GENOMIC DNA]</scope>
    <source>
        <strain evidence="1 3">DSM 28140</strain>
    </source>
</reference>
<protein>
    <submittedName>
        <fullName evidence="1">Nucleoside-diphosphate-sugar epimerase</fullName>
    </submittedName>
    <submittedName>
        <fullName evidence="2">Sugar nucleotide-binding protein</fullName>
    </submittedName>
</protein>
<evidence type="ECO:0000313" key="4">
    <source>
        <dbReference type="Proteomes" id="UP000305526"/>
    </source>
</evidence>
<dbReference type="SUPFAM" id="SSF51735">
    <property type="entry name" value="NAD(P)-binding Rossmann-fold domains"/>
    <property type="match status" value="1"/>
</dbReference>
<reference evidence="2 4" key="2">
    <citation type="submission" date="2019-05" db="EMBL/GenBank/DDBJ databases">
        <title>Pasteurellaceae isolates from reptiles.</title>
        <authorList>
            <person name="Bojesen A.M."/>
            <person name="Lund E."/>
        </authorList>
    </citation>
    <scope>NUCLEOTIDE SEQUENCE [LARGE SCALE GENOMIC DNA]</scope>
    <source>
        <strain evidence="2 4">ELNT2x</strain>
    </source>
</reference>
<dbReference type="AlphaFoldDB" id="A0A4R3YCZ1"/>
<dbReference type="Proteomes" id="UP000294619">
    <property type="component" value="Unassembled WGS sequence"/>
</dbReference>
<evidence type="ECO:0000313" key="3">
    <source>
        <dbReference type="Proteomes" id="UP000294619"/>
    </source>
</evidence>
<dbReference type="RefSeq" id="WP_132964635.1">
    <property type="nucleotide sequence ID" value="NZ_LEKL01000042.1"/>
</dbReference>
<evidence type="ECO:0000313" key="1">
    <source>
        <dbReference type="EMBL" id="TCV89967.1"/>
    </source>
</evidence>
<dbReference type="PANTHER" id="PTHR48079">
    <property type="entry name" value="PROTEIN YEEZ"/>
    <property type="match status" value="1"/>
</dbReference>
<dbReference type="EMBL" id="SMCP01000001">
    <property type="protein sequence ID" value="TCV89967.1"/>
    <property type="molecule type" value="Genomic_DNA"/>
</dbReference>
<dbReference type="GO" id="GO:0005737">
    <property type="term" value="C:cytoplasm"/>
    <property type="evidence" value="ECO:0007669"/>
    <property type="project" value="TreeGrafter"/>
</dbReference>